<dbReference type="Pfam" id="PF20125">
    <property type="entry name" value="DUF6515"/>
    <property type="match status" value="1"/>
</dbReference>
<protein>
    <submittedName>
        <fullName evidence="1">Uncharacterized protein</fullName>
    </submittedName>
</protein>
<reference evidence="1 2" key="1">
    <citation type="submission" date="2020-09" db="EMBL/GenBank/DDBJ databases">
        <title>Draft genome of Gelidibacter salicanalis PAMC21136.</title>
        <authorList>
            <person name="Park H."/>
        </authorList>
    </citation>
    <scope>NUCLEOTIDE SEQUENCE [LARGE SCALE GENOMIC DNA]</scope>
    <source>
        <strain evidence="1 2">PAMC21136</strain>
    </source>
</reference>
<dbReference type="EMBL" id="JAEHJZ010000064">
    <property type="protein sequence ID" value="MBJ7882968.1"/>
    <property type="molecule type" value="Genomic_DNA"/>
</dbReference>
<comment type="caution">
    <text evidence="1">The sequence shown here is derived from an EMBL/GenBank/DDBJ whole genome shotgun (WGS) entry which is preliminary data.</text>
</comment>
<proteinExistence type="predicted"/>
<dbReference type="AlphaFoldDB" id="A0A934KYS2"/>
<keyword evidence="2" id="KW-1185">Reference proteome</keyword>
<sequence length="190" mass="22409">MKNLIKLSFLLVWMFFITGNEHMYAQNSSNFKKTVIVKKNNQRVPSKTVIYKKPKRKVVAVRTLSNRTIIKHKGINYYYSNNRFYTYSGGSYIVIAPKIGFRIKTLPVGYIKIKHPNRNYFWFNGIFYNNVDDGYEVVEPEIGTIIYELPDEYERVEVDGSSYYEFDNVLYEKIQIDGARAYEVIGFIEQ</sequence>
<name>A0A934KYS2_9FLAO</name>
<organism evidence="1 2">
    <name type="scientific">Gelidibacter salicanalis</name>
    <dbReference type="NCBI Taxonomy" id="291193"/>
    <lineage>
        <taxon>Bacteria</taxon>
        <taxon>Pseudomonadati</taxon>
        <taxon>Bacteroidota</taxon>
        <taxon>Flavobacteriia</taxon>
        <taxon>Flavobacteriales</taxon>
        <taxon>Flavobacteriaceae</taxon>
        <taxon>Gelidibacter</taxon>
    </lineage>
</organism>
<evidence type="ECO:0000313" key="1">
    <source>
        <dbReference type="EMBL" id="MBJ7882968.1"/>
    </source>
</evidence>
<accession>A0A934KYS2</accession>
<evidence type="ECO:0000313" key="2">
    <source>
        <dbReference type="Proteomes" id="UP000662373"/>
    </source>
</evidence>
<gene>
    <name evidence="1" type="ORF">JEM65_20230</name>
</gene>
<dbReference type="InterPro" id="IPR045398">
    <property type="entry name" value="DUF6515"/>
</dbReference>
<dbReference type="Proteomes" id="UP000662373">
    <property type="component" value="Unassembled WGS sequence"/>
</dbReference>
<dbReference type="RefSeq" id="WP_199603443.1">
    <property type="nucleotide sequence ID" value="NZ_JAEHJZ010000064.1"/>
</dbReference>